<accession>A0A1I3TGE3</accession>
<protein>
    <submittedName>
        <fullName evidence="2">Protein N-acetyltransferase, RimJ/RimL family</fullName>
    </submittedName>
</protein>
<name>A0A1I3TGE3_HALDA</name>
<dbReference type="PROSITE" id="PS51186">
    <property type="entry name" value="GNAT"/>
    <property type="match status" value="1"/>
</dbReference>
<dbReference type="RefSeq" id="WP_075035971.1">
    <property type="nucleotide sequence ID" value="NZ_FOSB01000003.1"/>
</dbReference>
<dbReference type="EMBL" id="FOSB01000003">
    <property type="protein sequence ID" value="SFJ70254.1"/>
    <property type="molecule type" value="Genomic_DNA"/>
</dbReference>
<dbReference type="PANTHER" id="PTHR43792:SF13">
    <property type="entry name" value="ACETYLTRANSFERASE"/>
    <property type="match status" value="1"/>
</dbReference>
<dbReference type="PANTHER" id="PTHR43792">
    <property type="entry name" value="GNAT FAMILY, PUTATIVE (AFU_ORTHOLOGUE AFUA_3G00765)-RELATED-RELATED"/>
    <property type="match status" value="1"/>
</dbReference>
<dbReference type="InterPro" id="IPR051531">
    <property type="entry name" value="N-acetyltransferase"/>
</dbReference>
<dbReference type="InterPro" id="IPR016181">
    <property type="entry name" value="Acyl_CoA_acyltransferase"/>
</dbReference>
<dbReference type="SUPFAM" id="SSF55729">
    <property type="entry name" value="Acyl-CoA N-acyltransferases (Nat)"/>
    <property type="match status" value="1"/>
</dbReference>
<evidence type="ECO:0000313" key="3">
    <source>
        <dbReference type="Proteomes" id="UP000183557"/>
    </source>
</evidence>
<dbReference type="Pfam" id="PF13302">
    <property type="entry name" value="Acetyltransf_3"/>
    <property type="match status" value="1"/>
</dbReference>
<reference evidence="3" key="1">
    <citation type="submission" date="2016-10" db="EMBL/GenBank/DDBJ databases">
        <authorList>
            <person name="Varghese N."/>
            <person name="Submissions S."/>
        </authorList>
    </citation>
    <scope>NUCLEOTIDE SEQUENCE [LARGE SCALE GENOMIC DNA]</scope>
    <source>
        <strain evidence="3">CGMCC 1.3704</strain>
    </source>
</reference>
<dbReference type="GO" id="GO:0016747">
    <property type="term" value="F:acyltransferase activity, transferring groups other than amino-acyl groups"/>
    <property type="evidence" value="ECO:0007669"/>
    <property type="project" value="InterPro"/>
</dbReference>
<sequence>MPTIETDRLRMITFTADMMDASLRGELKKAAGYNVLPGYPMAAYREFFPYKMERFRQFPEENDYEGVIIHKGDQMIIGDMGFKGGPDDEGCMDIGYSMMEAYQGKGYTTEMAQAAVVWGLQQPGVQKITASCSETNLASVRVLEKAGFNRERTEDGEIYWSIEDIS</sequence>
<organism evidence="2 3">
    <name type="scientific">Halobacillus dabanensis</name>
    <dbReference type="NCBI Taxonomy" id="240302"/>
    <lineage>
        <taxon>Bacteria</taxon>
        <taxon>Bacillati</taxon>
        <taxon>Bacillota</taxon>
        <taxon>Bacilli</taxon>
        <taxon>Bacillales</taxon>
        <taxon>Bacillaceae</taxon>
        <taxon>Halobacillus</taxon>
    </lineage>
</organism>
<evidence type="ECO:0000259" key="1">
    <source>
        <dbReference type="PROSITE" id="PS51186"/>
    </source>
</evidence>
<keyword evidence="2" id="KW-0808">Transferase</keyword>
<dbReference type="InterPro" id="IPR000182">
    <property type="entry name" value="GNAT_dom"/>
</dbReference>
<proteinExistence type="predicted"/>
<gene>
    <name evidence="2" type="ORF">SAMN04487936_103387</name>
</gene>
<dbReference type="Proteomes" id="UP000183557">
    <property type="component" value="Unassembled WGS sequence"/>
</dbReference>
<keyword evidence="3" id="KW-1185">Reference proteome</keyword>
<evidence type="ECO:0000313" key="2">
    <source>
        <dbReference type="EMBL" id="SFJ70254.1"/>
    </source>
</evidence>
<dbReference type="Gene3D" id="3.40.630.30">
    <property type="match status" value="1"/>
</dbReference>
<dbReference type="AlphaFoldDB" id="A0A1I3TGE3"/>
<dbReference type="OrthoDB" id="452315at2"/>
<feature type="domain" description="N-acetyltransferase" evidence="1">
    <location>
        <begin position="25"/>
        <end position="165"/>
    </location>
</feature>